<accession>A0A381PPG5</accession>
<dbReference type="InterPro" id="IPR011251">
    <property type="entry name" value="Luciferase-like_dom"/>
</dbReference>
<dbReference type="InterPro" id="IPR036661">
    <property type="entry name" value="Luciferase-like_sf"/>
</dbReference>
<protein>
    <recommendedName>
        <fullName evidence="5">Luciferase-like domain-containing protein</fullName>
    </recommendedName>
</protein>
<dbReference type="PANTHER" id="PTHR42847">
    <property type="entry name" value="ALKANESULFONATE MONOOXYGENASE"/>
    <property type="match status" value="1"/>
</dbReference>
<evidence type="ECO:0000256" key="3">
    <source>
        <dbReference type="ARBA" id="ARBA00023002"/>
    </source>
</evidence>
<organism evidence="6">
    <name type="scientific">marine metagenome</name>
    <dbReference type="NCBI Taxonomy" id="408172"/>
    <lineage>
        <taxon>unclassified sequences</taxon>
        <taxon>metagenomes</taxon>
        <taxon>ecological metagenomes</taxon>
    </lineage>
</organism>
<evidence type="ECO:0000313" key="6">
    <source>
        <dbReference type="EMBL" id="SUZ68504.1"/>
    </source>
</evidence>
<dbReference type="PANTHER" id="PTHR42847:SF4">
    <property type="entry name" value="ALKANESULFONATE MONOOXYGENASE-RELATED"/>
    <property type="match status" value="1"/>
</dbReference>
<keyword evidence="3" id="KW-0560">Oxidoreductase</keyword>
<dbReference type="InterPro" id="IPR050172">
    <property type="entry name" value="SsuD_RutA_monooxygenase"/>
</dbReference>
<dbReference type="GO" id="GO:0008726">
    <property type="term" value="F:alkanesulfonate monooxygenase activity"/>
    <property type="evidence" value="ECO:0007669"/>
    <property type="project" value="TreeGrafter"/>
</dbReference>
<sequence>MTSGLSSPKFGWLSPVIGNRWSDYQPIVQYQCEHILPSITPEFDSLWIADHFYGFDKKTDPFLEAWTTLIWCAAKFPDIDLCHHVLGVGYRPPALTAKMAATLQFLSGNRFILGIGAGWREDEYLAYGYDFPRPSVRFRQLEETIKICRSMWSEAEPSFEGEFFHIDGASAPPLPTVPPPICIGTSGEKIGLPLAARHADIWNTVWRGDTASLVRKTQIVLEELDRLGRSQSDIEFSLTIERPLPTNGSEANEFREFLAQLIELGMNHFVLDFGHPQSSAEADLFIAEVMTPLRK</sequence>
<name>A0A381PPG5_9ZZZZ</name>
<feature type="domain" description="Luciferase-like" evidence="5">
    <location>
        <begin position="43"/>
        <end position="240"/>
    </location>
</feature>
<reference evidence="6" key="1">
    <citation type="submission" date="2018-05" db="EMBL/GenBank/DDBJ databases">
        <authorList>
            <person name="Lanie J.A."/>
            <person name="Ng W.-L."/>
            <person name="Kazmierczak K.M."/>
            <person name="Andrzejewski T.M."/>
            <person name="Davidsen T.M."/>
            <person name="Wayne K.J."/>
            <person name="Tettelin H."/>
            <person name="Glass J.I."/>
            <person name="Rusch D."/>
            <person name="Podicherti R."/>
            <person name="Tsui H.-C.T."/>
            <person name="Winkler M.E."/>
        </authorList>
    </citation>
    <scope>NUCLEOTIDE SEQUENCE</scope>
</reference>
<keyword evidence="1" id="KW-0285">Flavoprotein</keyword>
<evidence type="ECO:0000256" key="4">
    <source>
        <dbReference type="ARBA" id="ARBA00023033"/>
    </source>
</evidence>
<dbReference type="Pfam" id="PF00296">
    <property type="entry name" value="Bac_luciferase"/>
    <property type="match status" value="1"/>
</dbReference>
<proteinExistence type="predicted"/>
<dbReference type="AlphaFoldDB" id="A0A381PPG5"/>
<dbReference type="GO" id="GO:0046306">
    <property type="term" value="P:alkanesulfonate catabolic process"/>
    <property type="evidence" value="ECO:0007669"/>
    <property type="project" value="TreeGrafter"/>
</dbReference>
<dbReference type="SUPFAM" id="SSF51679">
    <property type="entry name" value="Bacterial luciferase-like"/>
    <property type="match status" value="1"/>
</dbReference>
<evidence type="ECO:0000259" key="5">
    <source>
        <dbReference type="Pfam" id="PF00296"/>
    </source>
</evidence>
<keyword evidence="2" id="KW-0288">FMN</keyword>
<evidence type="ECO:0000256" key="2">
    <source>
        <dbReference type="ARBA" id="ARBA00022643"/>
    </source>
</evidence>
<dbReference type="Gene3D" id="3.20.20.30">
    <property type="entry name" value="Luciferase-like domain"/>
    <property type="match status" value="1"/>
</dbReference>
<dbReference type="EMBL" id="UINC01001039">
    <property type="protein sequence ID" value="SUZ68504.1"/>
    <property type="molecule type" value="Genomic_DNA"/>
</dbReference>
<keyword evidence="4" id="KW-0503">Monooxygenase</keyword>
<gene>
    <name evidence="6" type="ORF">METZ01_LOCUS21358</name>
</gene>
<evidence type="ECO:0000256" key="1">
    <source>
        <dbReference type="ARBA" id="ARBA00022630"/>
    </source>
</evidence>